<dbReference type="InterPro" id="IPR002293">
    <property type="entry name" value="AA/rel_permease1"/>
</dbReference>
<keyword evidence="7 19" id="KW-1133">Transmembrane helix</keyword>
<keyword evidence="5" id="KW-0597">Phosphoprotein</keyword>
<feature type="transmembrane region" description="Helical" evidence="19">
    <location>
        <begin position="423"/>
        <end position="443"/>
    </location>
</feature>
<dbReference type="InterPro" id="IPR050598">
    <property type="entry name" value="AminoAcid_Transporter"/>
</dbReference>
<evidence type="ECO:0000256" key="2">
    <source>
        <dbReference type="ARBA" id="ARBA00009523"/>
    </source>
</evidence>
<keyword evidence="3" id="KW-0813">Transport</keyword>
<feature type="transmembrane region" description="Helical" evidence="19">
    <location>
        <begin position="482"/>
        <end position="502"/>
    </location>
</feature>
<dbReference type="AlphaFoldDB" id="A0A7M5WUX9"/>
<dbReference type="PANTHER" id="PTHR11785">
    <property type="entry name" value="AMINO ACID TRANSPORTER"/>
    <property type="match status" value="1"/>
</dbReference>
<feature type="transmembrane region" description="Helical" evidence="19">
    <location>
        <begin position="394"/>
        <end position="411"/>
    </location>
</feature>
<comment type="catalytic activity">
    <reaction evidence="14">
        <text>L-leucine(out) + L-arginine(in) = L-leucine(in) + L-arginine(out)</text>
        <dbReference type="Rhea" id="RHEA:71059"/>
        <dbReference type="ChEBI" id="CHEBI:32682"/>
        <dbReference type="ChEBI" id="CHEBI:57427"/>
    </reaction>
    <physiologicalReaction direction="left-to-right" evidence="14">
        <dbReference type="Rhea" id="RHEA:71060"/>
    </physiologicalReaction>
</comment>
<comment type="catalytic activity">
    <reaction evidence="10">
        <text>L-lysine(out) + L-arginine(in) = L-lysine(in) + L-arginine(out)</text>
        <dbReference type="Rhea" id="RHEA:70827"/>
        <dbReference type="ChEBI" id="CHEBI:32551"/>
        <dbReference type="ChEBI" id="CHEBI:32682"/>
    </reaction>
    <physiologicalReaction direction="left-to-right" evidence="10">
        <dbReference type="Rhea" id="RHEA:70828"/>
    </physiologicalReaction>
</comment>
<evidence type="ECO:0000256" key="4">
    <source>
        <dbReference type="ARBA" id="ARBA00022475"/>
    </source>
</evidence>
<evidence type="ECO:0000256" key="17">
    <source>
        <dbReference type="ARBA" id="ARBA00083296"/>
    </source>
</evidence>
<keyword evidence="21" id="KW-1185">Reference proteome</keyword>
<dbReference type="PIRSF" id="PIRSF006060">
    <property type="entry name" value="AA_transporter"/>
    <property type="match status" value="1"/>
</dbReference>
<evidence type="ECO:0000256" key="12">
    <source>
        <dbReference type="ARBA" id="ARBA00051835"/>
    </source>
</evidence>
<keyword evidence="6 19" id="KW-0812">Transmembrane</keyword>
<evidence type="ECO:0000256" key="16">
    <source>
        <dbReference type="ARBA" id="ARBA00079910"/>
    </source>
</evidence>
<name>A0A7M5WUX9_9CNID</name>
<feature type="transmembrane region" description="Helical" evidence="19">
    <location>
        <begin position="193"/>
        <end position="216"/>
    </location>
</feature>
<dbReference type="GO" id="GO:0015179">
    <property type="term" value="F:L-amino acid transmembrane transporter activity"/>
    <property type="evidence" value="ECO:0007669"/>
    <property type="project" value="TreeGrafter"/>
</dbReference>
<evidence type="ECO:0000256" key="18">
    <source>
        <dbReference type="ARBA" id="ARBA00093193"/>
    </source>
</evidence>
<comment type="catalytic activity">
    <reaction evidence="12">
        <text>L-histidine(out) + L-arginine(in) = L-histidine(in) + L-arginine(out)</text>
        <dbReference type="Rhea" id="RHEA:71063"/>
        <dbReference type="ChEBI" id="CHEBI:32682"/>
        <dbReference type="ChEBI" id="CHEBI:57595"/>
    </reaction>
    <physiologicalReaction direction="left-to-right" evidence="12">
        <dbReference type="Rhea" id="RHEA:71064"/>
    </physiologicalReaction>
</comment>
<evidence type="ECO:0000256" key="10">
    <source>
        <dbReference type="ARBA" id="ARBA00051323"/>
    </source>
</evidence>
<dbReference type="FunFam" id="1.20.1740.10:FF:000015">
    <property type="entry name" value="B(0,+)-type amino acid transporter 1"/>
    <property type="match status" value="1"/>
</dbReference>
<evidence type="ECO:0000313" key="20">
    <source>
        <dbReference type="EnsemblMetazoa" id="CLYHEMP013384.1"/>
    </source>
</evidence>
<evidence type="ECO:0000256" key="15">
    <source>
        <dbReference type="ARBA" id="ARBA00074336"/>
    </source>
</evidence>
<dbReference type="OrthoDB" id="5982228at2759"/>
<evidence type="ECO:0000256" key="14">
    <source>
        <dbReference type="ARBA" id="ARBA00052732"/>
    </source>
</evidence>
<dbReference type="Gene3D" id="1.20.1740.10">
    <property type="entry name" value="Amino acid/polyamine transporter I"/>
    <property type="match status" value="1"/>
</dbReference>
<sequence>MVKKNGSITLTNEPVDGAGGNEMVVGFTNKSYDKQGDGMSPDVSIKGFKKVVNEKEDLEQANEGITVKRTVGLFGGISLIIGTMIGSGIFASAATVSKFSGSVGMSFVVWAGSGMLAIFGGLCYVELGLMLPESGGEYIYIKEALGDLCAFLFVYVSNIVLKPASLSAICVAAGDYIVEPFLVYEHVAENQTLIVKLVAFFFLTVLIIINCSSASLANQVQVIFTICKLAALAMIILTGIVRLGQGYTTNFSEPFKGTSTHISDIGYAFYGGLWAYDGWNNLNYAVEELNNPLRNLPRSIVFGLPLVIGLYMFVIIAYLTVMPFETLANSSAVGVVFGNEVYGVMHWIMPVLVAASSFGAANGCAFTGGRLIFASARNKHMPEILAMLHKERNSPIPALIFSYIIALIMILPESSNFGTLITYFNFVAWVTYGATFGSLLWLRYKRPDLKRPYKVFIGIPVVMVFCSLYLVIAPFASAPLESFFCLLFILSGIPFYFAFVKYQIIPVKWLKKYDQLTQKIQKYLNVAMPASAEDICS</sequence>
<evidence type="ECO:0000256" key="11">
    <source>
        <dbReference type="ARBA" id="ARBA00051814"/>
    </source>
</evidence>
<evidence type="ECO:0000256" key="3">
    <source>
        <dbReference type="ARBA" id="ARBA00022448"/>
    </source>
</evidence>
<dbReference type="GeneID" id="136798014"/>
<dbReference type="EnsemblMetazoa" id="CLYHEMT013384.1">
    <property type="protein sequence ID" value="CLYHEMP013384.1"/>
    <property type="gene ID" value="CLYHEMG013384"/>
</dbReference>
<evidence type="ECO:0000256" key="9">
    <source>
        <dbReference type="ARBA" id="ARBA00023157"/>
    </source>
</evidence>
<accession>A0A7M5WUX9</accession>
<dbReference type="GO" id="GO:0016324">
    <property type="term" value="C:apical plasma membrane"/>
    <property type="evidence" value="ECO:0007669"/>
    <property type="project" value="UniProtKB-SubCell"/>
</dbReference>
<evidence type="ECO:0000256" key="19">
    <source>
        <dbReference type="SAM" id="Phobius"/>
    </source>
</evidence>
<feature type="transmembrane region" description="Helical" evidence="19">
    <location>
        <begin position="455"/>
        <end position="476"/>
    </location>
</feature>
<organism evidence="20 21">
    <name type="scientific">Clytia hemisphaerica</name>
    <dbReference type="NCBI Taxonomy" id="252671"/>
    <lineage>
        <taxon>Eukaryota</taxon>
        <taxon>Metazoa</taxon>
        <taxon>Cnidaria</taxon>
        <taxon>Hydrozoa</taxon>
        <taxon>Hydroidolina</taxon>
        <taxon>Leptothecata</taxon>
        <taxon>Obeliida</taxon>
        <taxon>Clytiidae</taxon>
        <taxon>Clytia</taxon>
    </lineage>
</organism>
<evidence type="ECO:0000256" key="13">
    <source>
        <dbReference type="ARBA" id="ARBA00052179"/>
    </source>
</evidence>
<dbReference type="Proteomes" id="UP000594262">
    <property type="component" value="Unplaced"/>
</dbReference>
<reference evidence="20" key="1">
    <citation type="submission" date="2021-01" db="UniProtKB">
        <authorList>
            <consortium name="EnsemblMetazoa"/>
        </authorList>
    </citation>
    <scope>IDENTIFICATION</scope>
</reference>
<keyword evidence="8 19" id="KW-0472">Membrane</keyword>
<evidence type="ECO:0000256" key="6">
    <source>
        <dbReference type="ARBA" id="ARBA00022692"/>
    </source>
</evidence>
<feature type="transmembrane region" description="Helical" evidence="19">
    <location>
        <begin position="71"/>
        <end position="95"/>
    </location>
</feature>
<protein>
    <recommendedName>
        <fullName evidence="15">b(0,+)-type amino acid transporter 1</fullName>
    </recommendedName>
    <alternativeName>
        <fullName evidence="16">Glycoprotein-associated amino acid transporter b0,+AT1</fullName>
    </alternativeName>
    <alternativeName>
        <fullName evidence="17">Solute carrier family 7 member 9</fullName>
    </alternativeName>
</protein>
<comment type="similarity">
    <text evidence="2">Belongs to the amino acid-polyamine-organocation (APC) superfamily.</text>
</comment>
<feature type="transmembrane region" description="Helical" evidence="19">
    <location>
        <begin position="222"/>
        <end position="241"/>
    </location>
</feature>
<dbReference type="Pfam" id="PF13520">
    <property type="entry name" value="AA_permease_2"/>
    <property type="match status" value="1"/>
</dbReference>
<proteinExistence type="inferred from homology"/>
<comment type="catalytic activity">
    <reaction evidence="11">
        <text>L-cystine(out) + L-arginine(in) = L-cystine(in) + L-arginine(out)</text>
        <dbReference type="Rhea" id="RHEA:71075"/>
        <dbReference type="ChEBI" id="CHEBI:32682"/>
        <dbReference type="ChEBI" id="CHEBI:35491"/>
    </reaction>
    <physiologicalReaction direction="left-to-right" evidence="11">
        <dbReference type="Rhea" id="RHEA:71076"/>
    </physiologicalReaction>
</comment>
<feature type="transmembrane region" description="Helical" evidence="19">
    <location>
        <begin position="300"/>
        <end position="321"/>
    </location>
</feature>
<feature type="transmembrane region" description="Helical" evidence="19">
    <location>
        <begin position="107"/>
        <end position="127"/>
    </location>
</feature>
<evidence type="ECO:0000256" key="7">
    <source>
        <dbReference type="ARBA" id="ARBA00022989"/>
    </source>
</evidence>
<evidence type="ECO:0000256" key="1">
    <source>
        <dbReference type="ARBA" id="ARBA00004424"/>
    </source>
</evidence>
<evidence type="ECO:0000313" key="21">
    <source>
        <dbReference type="Proteomes" id="UP000594262"/>
    </source>
</evidence>
<dbReference type="PANTHER" id="PTHR11785:SF512">
    <property type="entry name" value="SOBREMESA, ISOFORM B"/>
    <property type="match status" value="1"/>
</dbReference>
<comment type="catalytic activity">
    <reaction evidence="13">
        <text>L-cysteine(out) + L-arginine(in) = L-cysteine(in) + L-arginine(out)</text>
        <dbReference type="Rhea" id="RHEA:71071"/>
        <dbReference type="ChEBI" id="CHEBI:32682"/>
        <dbReference type="ChEBI" id="CHEBI:35235"/>
    </reaction>
    <physiologicalReaction direction="left-to-right" evidence="13">
        <dbReference type="Rhea" id="RHEA:71072"/>
    </physiologicalReaction>
</comment>
<feature type="transmembrane region" description="Helical" evidence="19">
    <location>
        <begin position="347"/>
        <end position="373"/>
    </location>
</feature>
<comment type="catalytic activity">
    <reaction evidence="18">
        <text>L-phenylalanine(out) + L-arginine(in) = L-phenylalanine(in) + L-arginine(out)</text>
        <dbReference type="Rhea" id="RHEA:71067"/>
        <dbReference type="ChEBI" id="CHEBI:32682"/>
        <dbReference type="ChEBI" id="CHEBI:58095"/>
    </reaction>
    <physiologicalReaction direction="left-to-right" evidence="18">
        <dbReference type="Rhea" id="RHEA:71068"/>
    </physiologicalReaction>
</comment>
<dbReference type="RefSeq" id="XP_066910708.1">
    <property type="nucleotide sequence ID" value="XM_067054607.1"/>
</dbReference>
<evidence type="ECO:0000256" key="8">
    <source>
        <dbReference type="ARBA" id="ARBA00023136"/>
    </source>
</evidence>
<keyword evidence="9" id="KW-1015">Disulfide bond</keyword>
<comment type="subcellular location">
    <subcellularLocation>
        <location evidence="1">Apical cell membrane</location>
        <topology evidence="1">Multi-pass membrane protein</topology>
    </subcellularLocation>
</comment>
<evidence type="ECO:0000256" key="5">
    <source>
        <dbReference type="ARBA" id="ARBA00022553"/>
    </source>
</evidence>
<keyword evidence="4" id="KW-1003">Cell membrane</keyword>